<dbReference type="OrthoDB" id="9795264at2"/>
<evidence type="ECO:0000313" key="2">
    <source>
        <dbReference type="Proteomes" id="UP000468766"/>
    </source>
</evidence>
<reference evidence="1 2" key="1">
    <citation type="submission" date="2019-10" db="EMBL/GenBank/DDBJ databases">
        <title>Whole-genome sequence of the extremophile Heliorestis acidaminivorans DSM 24790.</title>
        <authorList>
            <person name="Kyndt J.A."/>
            <person name="Meyer T.E."/>
        </authorList>
    </citation>
    <scope>NUCLEOTIDE SEQUENCE [LARGE SCALE GENOMIC DNA]</scope>
    <source>
        <strain evidence="1 2">DSM 24790</strain>
    </source>
</reference>
<dbReference type="Proteomes" id="UP000468766">
    <property type="component" value="Unassembled WGS sequence"/>
</dbReference>
<comment type="caution">
    <text evidence="1">The sequence shown here is derived from an EMBL/GenBank/DDBJ whole genome shotgun (WGS) entry which is preliminary data.</text>
</comment>
<protein>
    <submittedName>
        <fullName evidence="1">DUF2922 domain-containing protein</fullName>
    </submittedName>
</protein>
<name>A0A6I0F3C7_9FIRM</name>
<accession>A0A6I0F3C7</accession>
<keyword evidence="2" id="KW-1185">Reference proteome</keyword>
<dbReference type="Pfam" id="PF11148">
    <property type="entry name" value="DUF2922"/>
    <property type="match status" value="1"/>
</dbReference>
<dbReference type="InterPro" id="IPR021321">
    <property type="entry name" value="DUF2922"/>
</dbReference>
<dbReference type="AlphaFoldDB" id="A0A6I0F3C7"/>
<organism evidence="1 2">
    <name type="scientific">Heliorestis acidaminivorans</name>
    <dbReference type="NCBI Taxonomy" id="553427"/>
    <lineage>
        <taxon>Bacteria</taxon>
        <taxon>Bacillati</taxon>
        <taxon>Bacillota</taxon>
        <taxon>Clostridia</taxon>
        <taxon>Eubacteriales</taxon>
        <taxon>Heliobacteriaceae</taxon>
        <taxon>Heliorestis</taxon>
    </lineage>
</organism>
<proteinExistence type="predicted"/>
<dbReference type="EMBL" id="WBXO01000010">
    <property type="protein sequence ID" value="KAB2951660.1"/>
    <property type="molecule type" value="Genomic_DNA"/>
</dbReference>
<evidence type="ECO:0000313" key="1">
    <source>
        <dbReference type="EMBL" id="KAB2951660.1"/>
    </source>
</evidence>
<sequence>MKGGEIELNVTESTSLELVFTNLAGRDVTLRIREPKEDLTAEQILAVMDDIIAGNAFTSTGGDLVSKKDVRYLHTTINDLYDPA</sequence>
<gene>
    <name evidence="1" type="ORF">F9B85_11545</name>
</gene>